<dbReference type="PANTHER" id="PTHR10775">
    <property type="entry name" value="OS08G0208400 PROTEIN"/>
    <property type="match status" value="1"/>
</dbReference>
<reference evidence="1 2" key="1">
    <citation type="submission" date="2024-03" db="EMBL/GenBank/DDBJ databases">
        <authorList>
            <person name="Martinez-Hernandez J."/>
        </authorList>
    </citation>
    <scope>NUCLEOTIDE SEQUENCE [LARGE SCALE GENOMIC DNA]</scope>
</reference>
<dbReference type="Proteomes" id="UP001497480">
    <property type="component" value="Unassembled WGS sequence"/>
</dbReference>
<accession>A0AAV1WXA7</accession>
<dbReference type="EMBL" id="CAXHTB010000010">
    <property type="protein sequence ID" value="CAL0314046.1"/>
    <property type="molecule type" value="Genomic_DNA"/>
</dbReference>
<sequence>MVVGQEKKKILANVLQYFPVTPRLQRLYMCSKTAELLKWHAKKANPDGLVRHPRDSKAWKEFDKIYPALESRNIRLALATNGFNPFGTLSSNNSIWPVMLYTYNYPPWCCMKQTSLIMSMIIPGPKMPGNSIDVYLQPLVAELQKLWNGVEAYDLSTNESFQMCSALFCTIIDFPGLDNLSGWNTHTSLACPSFNSDTKSKWLKFGRKYCFIGHRRYLPLNHKYGKIVL</sequence>
<name>A0AAV1WXA7_LUPLU</name>
<organism evidence="1 2">
    <name type="scientific">Lupinus luteus</name>
    <name type="common">European yellow lupine</name>
    <dbReference type="NCBI Taxonomy" id="3873"/>
    <lineage>
        <taxon>Eukaryota</taxon>
        <taxon>Viridiplantae</taxon>
        <taxon>Streptophyta</taxon>
        <taxon>Embryophyta</taxon>
        <taxon>Tracheophyta</taxon>
        <taxon>Spermatophyta</taxon>
        <taxon>Magnoliopsida</taxon>
        <taxon>eudicotyledons</taxon>
        <taxon>Gunneridae</taxon>
        <taxon>Pentapetalae</taxon>
        <taxon>rosids</taxon>
        <taxon>fabids</taxon>
        <taxon>Fabales</taxon>
        <taxon>Fabaceae</taxon>
        <taxon>Papilionoideae</taxon>
        <taxon>50 kb inversion clade</taxon>
        <taxon>genistoids sensu lato</taxon>
        <taxon>core genistoids</taxon>
        <taxon>Genisteae</taxon>
        <taxon>Lupinus</taxon>
    </lineage>
</organism>
<dbReference type="Pfam" id="PF02992">
    <property type="entry name" value="Transposase_21"/>
    <property type="match status" value="1"/>
</dbReference>
<proteinExistence type="predicted"/>
<dbReference type="InterPro" id="IPR004242">
    <property type="entry name" value="Transposase_21"/>
</dbReference>
<evidence type="ECO:0000313" key="2">
    <source>
        <dbReference type="Proteomes" id="UP001497480"/>
    </source>
</evidence>
<gene>
    <name evidence="1" type="ORF">LLUT_LOCUS15106</name>
</gene>
<dbReference type="PANTHER" id="PTHR10775:SF158">
    <property type="entry name" value="TNP2-LIKE TRANSPOSON PROTEIN"/>
    <property type="match status" value="1"/>
</dbReference>
<evidence type="ECO:0000313" key="1">
    <source>
        <dbReference type="EMBL" id="CAL0314046.1"/>
    </source>
</evidence>
<comment type="caution">
    <text evidence="1">The sequence shown here is derived from an EMBL/GenBank/DDBJ whole genome shotgun (WGS) entry which is preliminary data.</text>
</comment>
<keyword evidence="2" id="KW-1185">Reference proteome</keyword>
<dbReference type="AlphaFoldDB" id="A0AAV1WXA7"/>
<protein>
    <submittedName>
        <fullName evidence="1">Uncharacterized protein</fullName>
    </submittedName>
</protein>